<gene>
    <name evidence="4" type="ORF">F4557_005368</name>
    <name evidence="3" type="ORF">GCM10009546_43340</name>
</gene>
<comment type="caution">
    <text evidence="4">The sequence shown here is derived from an EMBL/GenBank/DDBJ whole genome shotgun (WGS) entry which is preliminary data.</text>
</comment>
<feature type="transmembrane region" description="Helical" evidence="1">
    <location>
        <begin position="28"/>
        <end position="48"/>
    </location>
</feature>
<dbReference type="RefSeq" id="WP_184887113.1">
    <property type="nucleotide sequence ID" value="NZ_BAAAHD010000043.1"/>
</dbReference>
<keyword evidence="1" id="KW-0472">Membrane</keyword>
<dbReference type="EMBL" id="JACHMV010000001">
    <property type="protein sequence ID" value="MBB4776950.1"/>
    <property type="molecule type" value="Genomic_DNA"/>
</dbReference>
<keyword evidence="1" id="KW-0812">Transmembrane</keyword>
<proteinExistence type="predicted"/>
<reference evidence="4 5" key="3">
    <citation type="submission" date="2020-08" db="EMBL/GenBank/DDBJ databases">
        <title>Sequencing the genomes of 1000 actinobacteria strains.</title>
        <authorList>
            <person name="Klenk H.-P."/>
        </authorList>
    </citation>
    <scope>NUCLEOTIDE SEQUENCE [LARGE SCALE GENOMIC DNA]</scope>
    <source>
        <strain evidence="4 5">DSM 44772</strain>
    </source>
</reference>
<evidence type="ECO:0000313" key="6">
    <source>
        <dbReference type="Proteomes" id="UP001501427"/>
    </source>
</evidence>
<keyword evidence="1" id="KW-1133">Transmembrane helix</keyword>
<accession>A0A7W7IH92</accession>
<feature type="domain" description="YcxB-like C-terminal" evidence="2">
    <location>
        <begin position="91"/>
        <end position="149"/>
    </location>
</feature>
<reference evidence="3" key="1">
    <citation type="journal article" date="2014" name="Int. J. Syst. Evol. Microbiol.">
        <title>Complete genome of a new Firmicutes species belonging to the dominant human colonic microbiota ('Ruminococcus bicirculans') reveals two chromosomes and a selective capacity to utilize plant glucans.</title>
        <authorList>
            <consortium name="NISC Comparative Sequencing Program"/>
            <person name="Wegmann U."/>
            <person name="Louis P."/>
            <person name="Goesmann A."/>
            <person name="Henrissat B."/>
            <person name="Duncan S.H."/>
            <person name="Flint H.J."/>
        </authorList>
    </citation>
    <scope>NUCLEOTIDE SEQUENCE</scope>
    <source>
        <strain evidence="3">JCM 10667</strain>
    </source>
</reference>
<evidence type="ECO:0000313" key="5">
    <source>
        <dbReference type="Proteomes" id="UP000549343"/>
    </source>
</evidence>
<organism evidence="4 5">
    <name type="scientific">Actinomadura livida</name>
    <dbReference type="NCBI Taxonomy" id="79909"/>
    <lineage>
        <taxon>Bacteria</taxon>
        <taxon>Bacillati</taxon>
        <taxon>Actinomycetota</taxon>
        <taxon>Actinomycetes</taxon>
        <taxon>Streptosporangiales</taxon>
        <taxon>Thermomonosporaceae</taxon>
        <taxon>Actinomadura</taxon>
    </lineage>
</organism>
<evidence type="ECO:0000256" key="1">
    <source>
        <dbReference type="SAM" id="Phobius"/>
    </source>
</evidence>
<dbReference type="Proteomes" id="UP000549343">
    <property type="component" value="Unassembled WGS sequence"/>
</dbReference>
<sequence length="159" mass="17269">MDITLQYEATPEEVARALHLGLRRQLRGVYIVLPAVLVVAAAGCFLGGSAIMGAGMLIAAVAAPMAATRAVRRLAMKQLTYLCVPTTVHVTDDGYETRTDQSTTAMKWSMFSRVEATPEFWLLYINRQIAGFLPKNAFDAAQRAALDAFFAAREDAKAA</sequence>
<dbReference type="EMBL" id="BAAAHD010000043">
    <property type="protein sequence ID" value="GAA0576276.1"/>
    <property type="molecule type" value="Genomic_DNA"/>
</dbReference>
<keyword evidence="6" id="KW-1185">Reference proteome</keyword>
<reference evidence="3" key="4">
    <citation type="submission" date="2023-12" db="EMBL/GenBank/DDBJ databases">
        <authorList>
            <person name="Sun Q."/>
            <person name="Inoue M."/>
        </authorList>
    </citation>
    <scope>NUCLEOTIDE SEQUENCE</scope>
    <source>
        <strain evidence="3">JCM 10667</strain>
    </source>
</reference>
<evidence type="ECO:0000313" key="4">
    <source>
        <dbReference type="EMBL" id="MBB4776950.1"/>
    </source>
</evidence>
<dbReference type="Pfam" id="PF14317">
    <property type="entry name" value="YcxB"/>
    <property type="match status" value="1"/>
</dbReference>
<dbReference type="Proteomes" id="UP001501427">
    <property type="component" value="Unassembled WGS sequence"/>
</dbReference>
<dbReference type="AlphaFoldDB" id="A0A7W7IH92"/>
<name>A0A7W7IH92_9ACTN</name>
<evidence type="ECO:0000259" key="2">
    <source>
        <dbReference type="Pfam" id="PF14317"/>
    </source>
</evidence>
<evidence type="ECO:0000313" key="3">
    <source>
        <dbReference type="EMBL" id="GAA0576276.1"/>
    </source>
</evidence>
<protein>
    <recommendedName>
        <fullName evidence="2">YcxB-like C-terminal domain-containing protein</fullName>
    </recommendedName>
</protein>
<feature type="transmembrane region" description="Helical" evidence="1">
    <location>
        <begin position="54"/>
        <end position="71"/>
    </location>
</feature>
<dbReference type="InterPro" id="IPR025588">
    <property type="entry name" value="YcxB-like_C"/>
</dbReference>
<reference evidence="6" key="2">
    <citation type="journal article" date="2019" name="Int. J. Syst. Evol. Microbiol.">
        <title>The Global Catalogue of Microorganisms (GCM) 10K type strain sequencing project: providing services to taxonomists for standard genome sequencing and annotation.</title>
        <authorList>
            <consortium name="The Broad Institute Genomics Platform"/>
            <consortium name="The Broad Institute Genome Sequencing Center for Infectious Disease"/>
            <person name="Wu L."/>
            <person name="Ma J."/>
        </authorList>
    </citation>
    <scope>NUCLEOTIDE SEQUENCE [LARGE SCALE GENOMIC DNA]</scope>
    <source>
        <strain evidence="6">JCM 10667</strain>
    </source>
</reference>